<evidence type="ECO:0000313" key="7">
    <source>
        <dbReference type="EMBL" id="EPF30149.1"/>
    </source>
</evidence>
<dbReference type="AlphaFoldDB" id="A0AA87TG15"/>
<comment type="caution">
    <text evidence="7">The sequence shown here is derived from an EMBL/GenBank/DDBJ whole genome shotgun (WGS) entry which is preliminary data.</text>
</comment>
<dbReference type="Gene3D" id="3.40.50.2000">
    <property type="entry name" value="Glycogen Phosphorylase B"/>
    <property type="match status" value="2"/>
</dbReference>
<dbReference type="EMBL" id="ATFE01000001">
    <property type="protein sequence ID" value="EPF30149.1"/>
    <property type="molecule type" value="Genomic_DNA"/>
</dbReference>
<dbReference type="InterPro" id="IPR013534">
    <property type="entry name" value="Starch_synth_cat_dom"/>
</dbReference>
<reference evidence="7 8" key="1">
    <citation type="submission" date="2013-04" db="EMBL/GenBank/DDBJ databases">
        <title>The Genome Sequence of Treponema medium ATCC 700293.</title>
        <authorList>
            <consortium name="The Broad Institute Genomics Platform"/>
            <person name="Earl A."/>
            <person name="Ward D."/>
            <person name="Feldgarden M."/>
            <person name="Gevers D."/>
            <person name="Leonetti C."/>
            <person name="Blanton J.M."/>
            <person name="Dewhirst F.E."/>
            <person name="Izard J."/>
            <person name="Walker B."/>
            <person name="Young S."/>
            <person name="Zeng Q."/>
            <person name="Gargeya S."/>
            <person name="Fitzgerald M."/>
            <person name="Haas B."/>
            <person name="Abouelleil A."/>
            <person name="Allen A.W."/>
            <person name="Alvarado L."/>
            <person name="Arachchi H.M."/>
            <person name="Berlin A.M."/>
            <person name="Chapman S.B."/>
            <person name="Gainer-Dewar J."/>
            <person name="Goldberg J."/>
            <person name="Griggs A."/>
            <person name="Gujja S."/>
            <person name="Hansen M."/>
            <person name="Howarth C."/>
            <person name="Imamovic A."/>
            <person name="Ireland A."/>
            <person name="Larimer J."/>
            <person name="McCowan C."/>
            <person name="Murphy C."/>
            <person name="Pearson M."/>
            <person name="Poon T.W."/>
            <person name="Priest M."/>
            <person name="Roberts A."/>
            <person name="Saif S."/>
            <person name="Shea T."/>
            <person name="Sisk P."/>
            <person name="Sykes S."/>
            <person name="Wortman J."/>
            <person name="Nusbaum C."/>
            <person name="Birren B."/>
        </authorList>
    </citation>
    <scope>NUCLEOTIDE SEQUENCE [LARGE SCALE GENOMIC DNA]</scope>
    <source>
        <strain evidence="7 8">ATCC 700293</strain>
    </source>
</reference>
<dbReference type="Proteomes" id="UP000014634">
    <property type="component" value="Unassembled WGS sequence"/>
</dbReference>
<evidence type="ECO:0000259" key="5">
    <source>
        <dbReference type="Pfam" id="PF00534"/>
    </source>
</evidence>
<dbReference type="PANTHER" id="PTHR45825">
    <property type="entry name" value="GRANULE-BOUND STARCH SYNTHASE 1, CHLOROPLASTIC/AMYLOPLASTIC"/>
    <property type="match status" value="1"/>
</dbReference>
<feature type="domain" description="Starch synthase catalytic" evidence="6">
    <location>
        <begin position="10"/>
        <end position="253"/>
    </location>
</feature>
<name>A0AA87TG15_TREMD</name>
<dbReference type="InterPro" id="IPR001296">
    <property type="entry name" value="Glyco_trans_1"/>
</dbReference>
<keyword evidence="4" id="KW-0808">Transferase</keyword>
<dbReference type="SUPFAM" id="SSF53756">
    <property type="entry name" value="UDP-Glycosyltransferase/glycogen phosphorylase"/>
    <property type="match status" value="1"/>
</dbReference>
<feature type="domain" description="Glycosyl transferase family 1" evidence="5">
    <location>
        <begin position="343"/>
        <end position="469"/>
    </location>
</feature>
<dbReference type="EC" id="2.4.1.21" evidence="2"/>
<evidence type="ECO:0000256" key="1">
    <source>
        <dbReference type="ARBA" id="ARBA00001478"/>
    </source>
</evidence>
<dbReference type="RefSeq" id="WP_016670488.1">
    <property type="nucleotide sequence ID" value="NZ_KE332517.1"/>
</dbReference>
<dbReference type="Pfam" id="PF00534">
    <property type="entry name" value="Glycos_transf_1"/>
    <property type="match status" value="1"/>
</dbReference>
<dbReference type="GO" id="GO:0009011">
    <property type="term" value="F:alpha-1,4-glucan glucosyltransferase (ADP-glucose donor) activity"/>
    <property type="evidence" value="ECO:0007669"/>
    <property type="project" value="UniProtKB-EC"/>
</dbReference>
<proteinExistence type="predicted"/>
<comment type="catalytic activity">
    <reaction evidence="1">
        <text>[(1-&gt;4)-alpha-D-glucosyl](n) + ADP-alpha-D-glucose = [(1-&gt;4)-alpha-D-glucosyl](n+1) + ADP + H(+)</text>
        <dbReference type="Rhea" id="RHEA:18189"/>
        <dbReference type="Rhea" id="RHEA-COMP:9584"/>
        <dbReference type="Rhea" id="RHEA-COMP:9587"/>
        <dbReference type="ChEBI" id="CHEBI:15378"/>
        <dbReference type="ChEBI" id="CHEBI:15444"/>
        <dbReference type="ChEBI" id="CHEBI:57498"/>
        <dbReference type="ChEBI" id="CHEBI:456216"/>
        <dbReference type="EC" id="2.4.1.21"/>
    </reaction>
</comment>
<keyword evidence="3" id="KW-0328">Glycosyltransferase</keyword>
<evidence type="ECO:0000256" key="3">
    <source>
        <dbReference type="ARBA" id="ARBA00022676"/>
    </source>
</evidence>
<gene>
    <name evidence="7" type="ORF">HMPREF9195_00162</name>
</gene>
<dbReference type="PANTHER" id="PTHR45825:SF11">
    <property type="entry name" value="ALPHA AMYLASE DOMAIN-CONTAINING PROTEIN"/>
    <property type="match status" value="1"/>
</dbReference>
<sequence>MSIKENNTSIWVVSREYAGFAEAGGVKNVVKSLAEAAADYGFAVTVFLPRYGNNSEILDNCIGEVNIRVGDIPHLVRYFELFRKNIRFIFIDSGIFTEKKDIYTYCAEELDYFREKLHRPDLKKGDGYVDSHEMNVLFQKAVYCYGLRTHTAPQVLHCHDAHTALLPAFISARCTGRRLFRHTNMLITIHNAGDGYRQTFYSFEYAAHLTDLPHRVLEYGRIDYTVEPFLVGSAFADLTTVSPWYAKQLISPEHSPYSYLFSKNLAQKHIHITGITNGIDFATYNPLDMECSGLPFTFDIQKEQFEGKYACRSFLLDKLQTQTFTAPLYDGIQQYGSMSTQEQNRSLYLMYHGRLVRQKGVDVLLKAIPRILEHSPNLRFIVMGQGNPELEAEAIALAAMLPGKFVYCKGYNRKAARLITAAADFIVLPSLFEPCGLEDLIAQVYGTIPIANAQGGLQKIINGKTGFLYILPVGEEQNTDIHISTLTEAVLKQAESFFATDKAKLTDISYFKNIILQAYTALHTEFSWKHIFAKQYLKLYFPHE</sequence>
<evidence type="ECO:0000256" key="4">
    <source>
        <dbReference type="ARBA" id="ARBA00022679"/>
    </source>
</evidence>
<protein>
    <recommendedName>
        <fullName evidence="2">starch synthase</fullName>
        <ecNumber evidence="2">2.4.1.21</ecNumber>
    </recommendedName>
</protein>
<dbReference type="Pfam" id="PF08323">
    <property type="entry name" value="Glyco_transf_5"/>
    <property type="match status" value="1"/>
</dbReference>
<evidence type="ECO:0000256" key="2">
    <source>
        <dbReference type="ARBA" id="ARBA00012588"/>
    </source>
</evidence>
<evidence type="ECO:0000313" key="8">
    <source>
        <dbReference type="Proteomes" id="UP000014634"/>
    </source>
</evidence>
<accession>A0AA87TG15</accession>
<evidence type="ECO:0000259" key="6">
    <source>
        <dbReference type="Pfam" id="PF08323"/>
    </source>
</evidence>
<organism evidence="7 8">
    <name type="scientific">Treponema medium ATCC 700293</name>
    <dbReference type="NCBI Taxonomy" id="1125700"/>
    <lineage>
        <taxon>Bacteria</taxon>
        <taxon>Pseudomonadati</taxon>
        <taxon>Spirochaetota</taxon>
        <taxon>Spirochaetia</taxon>
        <taxon>Spirochaetales</taxon>
        <taxon>Treponemataceae</taxon>
        <taxon>Treponema</taxon>
    </lineage>
</organism>